<dbReference type="InterPro" id="IPR022333">
    <property type="entry name" value="TNFR_19-like"/>
</dbReference>
<feature type="chain" id="PRO_5021380072" evidence="9">
    <location>
        <begin position="24"/>
        <end position="464"/>
    </location>
</feature>
<keyword evidence="12" id="KW-1185">Reference proteome</keyword>
<organism evidence="11 12">
    <name type="scientific">Lates calcarifer</name>
    <name type="common">Barramundi</name>
    <name type="synonym">Holocentrus calcarifer</name>
    <dbReference type="NCBI Taxonomy" id="8187"/>
    <lineage>
        <taxon>Eukaryota</taxon>
        <taxon>Metazoa</taxon>
        <taxon>Chordata</taxon>
        <taxon>Craniata</taxon>
        <taxon>Vertebrata</taxon>
        <taxon>Euteleostomi</taxon>
        <taxon>Actinopterygii</taxon>
        <taxon>Neopterygii</taxon>
        <taxon>Teleostei</taxon>
        <taxon>Neoteleostei</taxon>
        <taxon>Acanthomorphata</taxon>
        <taxon>Carangaria</taxon>
        <taxon>Carangaria incertae sedis</taxon>
        <taxon>Centropomidae</taxon>
        <taxon>Lates</taxon>
    </lineage>
</organism>
<reference evidence="12" key="1">
    <citation type="submission" date="2015-09" db="EMBL/GenBank/DDBJ databases">
        <authorList>
            <person name="Sai Rama Sridatta P."/>
        </authorList>
    </citation>
    <scope>NUCLEOTIDE SEQUENCE [LARGE SCALE GENOMIC DNA]</scope>
</reference>
<evidence type="ECO:0000256" key="5">
    <source>
        <dbReference type="ARBA" id="ARBA00022989"/>
    </source>
</evidence>
<dbReference type="Pfam" id="PF12606">
    <property type="entry name" value="RELT"/>
    <property type="match status" value="1"/>
</dbReference>
<dbReference type="GO" id="GO:0006915">
    <property type="term" value="P:apoptotic process"/>
    <property type="evidence" value="ECO:0007669"/>
    <property type="project" value="TreeGrafter"/>
</dbReference>
<dbReference type="GO" id="GO:0005886">
    <property type="term" value="C:plasma membrane"/>
    <property type="evidence" value="ECO:0007669"/>
    <property type="project" value="UniProtKB-SubCell"/>
</dbReference>
<dbReference type="PANTHER" id="PTHR47397">
    <property type="entry name" value="TUMOR NECROSIS FACTOR RECEPTOR SUPERFAMILY MEMBER 19L"/>
    <property type="match status" value="1"/>
</dbReference>
<dbReference type="SMART" id="SM00208">
    <property type="entry name" value="TNFR"/>
    <property type="match status" value="1"/>
</dbReference>
<dbReference type="Proteomes" id="UP000314980">
    <property type="component" value="Unassembled WGS sequence"/>
</dbReference>
<keyword evidence="3" id="KW-1003">Cell membrane</keyword>
<keyword evidence="5 8" id="KW-1133">Transmembrane helix</keyword>
<dbReference type="PRINTS" id="PR01970">
    <property type="entry name" value="TNFACTORR19L"/>
</dbReference>
<reference evidence="11" key="3">
    <citation type="submission" date="2025-09" db="UniProtKB">
        <authorList>
            <consortium name="Ensembl"/>
        </authorList>
    </citation>
    <scope>IDENTIFICATION</scope>
</reference>
<dbReference type="CDD" id="cd13419">
    <property type="entry name" value="TNFRSF19L"/>
    <property type="match status" value="1"/>
</dbReference>
<keyword evidence="9" id="KW-0732">Signal</keyword>
<feature type="signal peptide" evidence="9">
    <location>
        <begin position="1"/>
        <end position="23"/>
    </location>
</feature>
<reference evidence="11" key="2">
    <citation type="submission" date="2025-08" db="UniProtKB">
        <authorList>
            <consortium name="Ensembl"/>
        </authorList>
    </citation>
    <scope>IDENTIFICATION</scope>
</reference>
<gene>
    <name evidence="11" type="primary">RELT</name>
    <name evidence="11" type="synonym">relt</name>
</gene>
<dbReference type="AlphaFoldDB" id="A0A4W6BSI9"/>
<dbReference type="PROSITE" id="PS51257">
    <property type="entry name" value="PROKAR_LIPOPROTEIN"/>
    <property type="match status" value="1"/>
</dbReference>
<name>A0A4W6BSI9_LATCA</name>
<feature type="transmembrane region" description="Helical" evidence="8">
    <location>
        <begin position="161"/>
        <end position="184"/>
    </location>
</feature>
<evidence type="ECO:0000313" key="12">
    <source>
        <dbReference type="Proteomes" id="UP000314980"/>
    </source>
</evidence>
<dbReference type="Ensembl" id="ENSLCAT00010001476.1">
    <property type="protein sequence ID" value="ENSLCAP00010001415.1"/>
    <property type="gene ID" value="ENSLCAG00010000838.1"/>
</dbReference>
<evidence type="ECO:0000256" key="8">
    <source>
        <dbReference type="SAM" id="Phobius"/>
    </source>
</evidence>
<dbReference type="InterPro" id="IPR034048">
    <property type="entry name" value="TNFRSF19L_N"/>
</dbReference>
<comment type="subcellular location">
    <subcellularLocation>
        <location evidence="1">Cell membrane</location>
        <topology evidence="1">Single-pass membrane protein</topology>
    </subcellularLocation>
</comment>
<dbReference type="InParanoid" id="A0A4W6BSI9"/>
<evidence type="ECO:0000256" key="7">
    <source>
        <dbReference type="SAM" id="MobiDB-lite"/>
    </source>
</evidence>
<dbReference type="GeneTree" id="ENSGT00940000160350"/>
<evidence type="ECO:0000256" key="3">
    <source>
        <dbReference type="ARBA" id="ARBA00022475"/>
    </source>
</evidence>
<keyword evidence="6 8" id="KW-0472">Membrane</keyword>
<evidence type="ECO:0000313" key="11">
    <source>
        <dbReference type="Ensembl" id="ENSLCAP00010001415.1"/>
    </source>
</evidence>
<feature type="region of interest" description="Disordered" evidence="7">
    <location>
        <begin position="398"/>
        <end position="421"/>
    </location>
</feature>
<dbReference type="InterPro" id="IPR022248">
    <property type="entry name" value="TNF_rcpt_RELT"/>
</dbReference>
<evidence type="ECO:0000256" key="1">
    <source>
        <dbReference type="ARBA" id="ARBA00004162"/>
    </source>
</evidence>
<sequence length="464" mass="50197">MRNHLCCSALVLLTVFGCGGTAAVQCRWGEGCACLQCPAGEEPSKACGQIQSPTEEVQCRLCPTRTFSDASDSELCRPHISCKILGRKVVSPGTATSDAICGECLPGFHSTATGEVTTQSPCVRTLHVRTVRTVGKGPSAGAGGPVNGTVVRSAEEKTAEYAVFALVPIFCVMGLLGILICNILKKKGYHCTAEKEGGDEETATPQKEGNSCPYISDDLNEDTISVLVRLITEKKENAAALEELLLEYESKQMAMSKGSSIKFPMLSPFRSLPRLCPHQSHLHTISGLSGLAPKHGYRCSRCAQKKWPPVLIPPLESLKDPLKPPQTLILPSLNTSTDQQKSPLLGGVCVDTHRTQAVVPNTVQEKVEGNEVREKKEGELTVLSVGRFQVAQIPEQKPVTMETKTSSQEQRNSLFGGKHFSSTSSSGIRRYKLHNILKITPPRVPPCFSLFLPHHTESMSSGRH</sequence>
<dbReference type="PANTHER" id="PTHR47397:SF1">
    <property type="entry name" value="TUMOR NECROSIS FACTOR RECEPTOR SUPERFAMILY MEMBER 19L"/>
    <property type="match status" value="1"/>
</dbReference>
<protein>
    <submittedName>
        <fullName evidence="11">RELT TNF receptor</fullName>
    </submittedName>
</protein>
<evidence type="ECO:0000256" key="4">
    <source>
        <dbReference type="ARBA" id="ARBA00022692"/>
    </source>
</evidence>
<dbReference type="Gene3D" id="2.10.50.10">
    <property type="entry name" value="Tumor Necrosis Factor Receptor, subunit A, domain 2"/>
    <property type="match status" value="2"/>
</dbReference>
<feature type="domain" description="TNFR-Cys" evidence="10">
    <location>
        <begin position="62"/>
        <end position="101"/>
    </location>
</feature>
<accession>A0A4W6BSI9</accession>
<dbReference type="InterPro" id="IPR001368">
    <property type="entry name" value="TNFR/NGFR_Cys_rich_reg"/>
</dbReference>
<proteinExistence type="inferred from homology"/>
<evidence type="ECO:0000259" key="10">
    <source>
        <dbReference type="SMART" id="SM00208"/>
    </source>
</evidence>
<feature type="compositionally biased region" description="Polar residues" evidence="7">
    <location>
        <begin position="402"/>
        <end position="413"/>
    </location>
</feature>
<keyword evidence="4 8" id="KW-0812">Transmembrane</keyword>
<comment type="similarity">
    <text evidence="2">Belongs to the RELT family.</text>
</comment>
<evidence type="ECO:0000256" key="6">
    <source>
        <dbReference type="ARBA" id="ARBA00023136"/>
    </source>
</evidence>
<evidence type="ECO:0000256" key="2">
    <source>
        <dbReference type="ARBA" id="ARBA00008688"/>
    </source>
</evidence>
<evidence type="ECO:0000256" key="9">
    <source>
        <dbReference type="SAM" id="SignalP"/>
    </source>
</evidence>